<protein>
    <submittedName>
        <fullName evidence="3">Uncharacterized protein</fullName>
    </submittedName>
</protein>
<dbReference type="PaxDb" id="4565-Traes_7AS_B2822AC6A.1"/>
<feature type="compositionally biased region" description="Polar residues" evidence="1">
    <location>
        <begin position="295"/>
        <end position="304"/>
    </location>
</feature>
<keyword evidence="2" id="KW-0812">Transmembrane</keyword>
<sequence>MAHERRGAAAASAAAHDAAGEALFVDVVHEAPLSGQRQPRSIVGGTLYCILLASYAGVVIAAPWIFVLIPDMILPLLCSCNVLLLIITGIFQQYWVHQVTKVRLQGYYDLSQKLKRIARVPFAAIACGHIHKYNSLNEQPDILRPLYSALQPSSSVEEIRYYDSRLSDQQMALLQYQRENIHYLSEEVDLTHLLASRDQELRALSAEMNQVHSELRLARGLIAEKDSEIQHIRGNNNQYVEENERLRAILGEWSTRAAKLERALEAERVSNMELQKNRAKLKRQSTREKIPDIPQSESSSIGVL</sequence>
<dbReference type="OrthoDB" id="564295at2759"/>
<organism evidence="3">
    <name type="scientific">Triticum aestivum</name>
    <name type="common">Wheat</name>
    <dbReference type="NCBI Taxonomy" id="4565"/>
    <lineage>
        <taxon>Eukaryota</taxon>
        <taxon>Viridiplantae</taxon>
        <taxon>Streptophyta</taxon>
        <taxon>Embryophyta</taxon>
        <taxon>Tracheophyta</taxon>
        <taxon>Spermatophyta</taxon>
        <taxon>Magnoliopsida</taxon>
        <taxon>Liliopsida</taxon>
        <taxon>Poales</taxon>
        <taxon>Poaceae</taxon>
        <taxon>BOP clade</taxon>
        <taxon>Pooideae</taxon>
        <taxon>Triticodae</taxon>
        <taxon>Triticeae</taxon>
        <taxon>Triticinae</taxon>
        <taxon>Triticum</taxon>
    </lineage>
</organism>
<evidence type="ECO:0000256" key="1">
    <source>
        <dbReference type="SAM" id="MobiDB-lite"/>
    </source>
</evidence>
<feature type="transmembrane region" description="Helical" evidence="2">
    <location>
        <begin position="42"/>
        <end position="66"/>
    </location>
</feature>
<evidence type="ECO:0000256" key="2">
    <source>
        <dbReference type="SAM" id="Phobius"/>
    </source>
</evidence>
<proteinExistence type="predicted"/>
<dbReference type="SMR" id="A0A3B6TMW2"/>
<dbReference type="Gramene" id="TraesCS7D02G165500.1">
    <property type="protein sequence ID" value="TraesCS7D02G165500.1"/>
    <property type="gene ID" value="TraesCS7D02G165500"/>
</dbReference>
<keyword evidence="2" id="KW-0472">Membrane</keyword>
<gene>
    <name evidence="3" type="primary">LOC123164112</name>
</gene>
<accession>A0A3B6TMW2</accession>
<dbReference type="InterPro" id="IPR029399">
    <property type="entry name" value="TMEM192"/>
</dbReference>
<reference evidence="3" key="2">
    <citation type="submission" date="2018-10" db="UniProtKB">
        <authorList>
            <consortium name="EnsemblPlants"/>
        </authorList>
    </citation>
    <scope>IDENTIFICATION</scope>
</reference>
<dbReference type="Gramene" id="TraesROB_scaffold_125910_01G000100.1">
    <property type="protein sequence ID" value="TraesROB_scaffold_125910_01G000100.1"/>
    <property type="gene ID" value="TraesROB_scaffold_125910_01G000100"/>
</dbReference>
<feature type="transmembrane region" description="Helical" evidence="2">
    <location>
        <begin position="72"/>
        <end position="91"/>
    </location>
</feature>
<dbReference type="PANTHER" id="PTHR31592:SF5">
    <property type="match status" value="1"/>
</dbReference>
<dbReference type="Gramene" id="TraesCAD_scaffold_039045_01G000300.1">
    <property type="protein sequence ID" value="TraesCAD_scaffold_039045_01G000300.1"/>
    <property type="gene ID" value="TraesCAD_scaffold_039045_01G000300"/>
</dbReference>
<keyword evidence="2" id="KW-1133">Transmembrane helix</keyword>
<reference evidence="3" key="1">
    <citation type="submission" date="2018-08" db="EMBL/GenBank/DDBJ databases">
        <authorList>
            <person name="Rossello M."/>
        </authorList>
    </citation>
    <scope>NUCLEOTIDE SEQUENCE [LARGE SCALE GENOMIC DNA]</scope>
    <source>
        <strain evidence="3">cv. Chinese Spring</strain>
    </source>
</reference>
<keyword evidence="4" id="KW-1185">Reference proteome</keyword>
<name>A0A3B6TMW2_WHEAT</name>
<dbReference type="Gramene" id="TraesCS7D03G0373800.1">
    <property type="protein sequence ID" value="TraesCS7D03G0373800.1.CDS"/>
    <property type="gene ID" value="TraesCS7D03G0373800"/>
</dbReference>
<dbReference type="Gramene" id="TraesCLE_scaffold_031844_01G000200.1">
    <property type="protein sequence ID" value="TraesCLE_scaffold_031844_01G000200.1"/>
    <property type="gene ID" value="TraesCLE_scaffold_031844_01G000200"/>
</dbReference>
<dbReference type="AlphaFoldDB" id="A0A3B6TMW2"/>
<evidence type="ECO:0000313" key="3">
    <source>
        <dbReference type="EnsemblPlants" id="TraesCS7D02G165500.1"/>
    </source>
</evidence>
<dbReference type="PANTHER" id="PTHR31592">
    <property type="entry name" value="TRANSMEMBRANE PROTEIN 192"/>
    <property type="match status" value="1"/>
</dbReference>
<evidence type="ECO:0000313" key="4">
    <source>
        <dbReference type="Proteomes" id="UP000019116"/>
    </source>
</evidence>
<feature type="region of interest" description="Disordered" evidence="1">
    <location>
        <begin position="276"/>
        <end position="304"/>
    </location>
</feature>
<dbReference type="Proteomes" id="UP000019116">
    <property type="component" value="Chromosome 7D"/>
</dbReference>
<dbReference type="EnsemblPlants" id="TraesCS7D02G165500.1">
    <property type="protein sequence ID" value="TraesCS7D02G165500.1"/>
    <property type="gene ID" value="TraesCS7D02G165500"/>
</dbReference>